<name>A0A927MZ32_9ACTN</name>
<dbReference type="RefSeq" id="WP_202896649.1">
    <property type="nucleotide sequence ID" value="NZ_BAABJL010000115.1"/>
</dbReference>
<dbReference type="PANTHER" id="PTHR43030:SF1">
    <property type="entry name" value="PHOSPHOENOLPYRUVATE SYNTHASE"/>
    <property type="match status" value="1"/>
</dbReference>
<sequence length="541" mass="57966">MNEDPDSPDTPYVVPLDEGTTVAQVGGKGASLARLAAARLPIPPGFHVTTAAYHAFVAQDARQGQILAAVAGFRADDPVACEEAADKIARLFVEGVVPEPISEAVREAYAGLGSGSVPVAVRSSATAEDLPEMSFAGQQDTYLNIHGEREVLAAVRRCWASLWTARAIGYRLRNGIPAEDVALAVVVQELVPADAAGVLFTADPMTGATDQVLVNATWGLGEALVGGQVTPDTILVDRATGAVTERRLGDKAVMTVRTSDGTREVPVPAERRSAPVLTDAQAGELARLGVRVEGLYDRPMDIEWARHDGTVFIVQARPITALRTSEPATEEWNDTRHGDYLWTSANLGEAIPDVMTPATWSLIEIFMAETMALAEVGGHRLSGNIAGRFYLNLSVSAAAAGAFGLTRLFLSSVPQVFGRIPDTVTIPPLPMSRWELIRATIPPAVAFRWRLLPYQRNLDSPGGRGTRPLRPGHRAGGRRDDPERAGRPVARRARALPPRRQPAARGGRPLRQQRPGPDPGQGARTRLRGGHERAAHRPAGR</sequence>
<dbReference type="Gene3D" id="3.30.470.20">
    <property type="entry name" value="ATP-grasp fold, B domain"/>
    <property type="match status" value="1"/>
</dbReference>
<protein>
    <recommendedName>
        <fullName evidence="6">Phosphoenolpyruvate synthase</fullName>
        <ecNumber evidence="5">2.7.9.2</ecNumber>
    </recommendedName>
    <alternativeName>
        <fullName evidence="13">Pyruvate, water dikinase</fullName>
    </alternativeName>
</protein>
<organism evidence="17 18">
    <name type="scientific">Actinopolymorpha pittospori</name>
    <dbReference type="NCBI Taxonomy" id="648752"/>
    <lineage>
        <taxon>Bacteria</taxon>
        <taxon>Bacillati</taxon>
        <taxon>Actinomycetota</taxon>
        <taxon>Actinomycetes</taxon>
        <taxon>Propionibacteriales</taxon>
        <taxon>Actinopolymorphaceae</taxon>
        <taxon>Actinopolymorpha</taxon>
    </lineage>
</organism>
<dbReference type="InterPro" id="IPR013815">
    <property type="entry name" value="ATP_grasp_subdomain_1"/>
</dbReference>
<dbReference type="InterPro" id="IPR002192">
    <property type="entry name" value="PPDK_AMP/ATP-bd"/>
</dbReference>
<comment type="pathway">
    <text evidence="3">Carbohydrate biosynthesis; gluconeogenesis.</text>
</comment>
<keyword evidence="10" id="KW-0418">Kinase</keyword>
<dbReference type="PANTHER" id="PTHR43030">
    <property type="entry name" value="PHOSPHOENOLPYRUVATE SYNTHASE"/>
    <property type="match status" value="1"/>
</dbReference>
<gene>
    <name evidence="17" type="ORF">HEB94_006454</name>
</gene>
<evidence type="ECO:0000256" key="9">
    <source>
        <dbReference type="ARBA" id="ARBA00022741"/>
    </source>
</evidence>
<evidence type="ECO:0000256" key="12">
    <source>
        <dbReference type="ARBA" id="ARBA00022842"/>
    </source>
</evidence>
<dbReference type="EMBL" id="JADBEM010000001">
    <property type="protein sequence ID" value="MBE1609606.1"/>
    <property type="molecule type" value="Genomic_DNA"/>
</dbReference>
<feature type="compositionally biased region" description="Basic and acidic residues" evidence="15">
    <location>
        <begin position="477"/>
        <end position="486"/>
    </location>
</feature>
<comment type="similarity">
    <text evidence="4">Belongs to the PEP-utilizing enzyme family.</text>
</comment>
<accession>A0A927MZ32</accession>
<feature type="domain" description="Pyruvate phosphate dikinase AMP/ATP-binding" evidence="16">
    <location>
        <begin position="23"/>
        <end position="331"/>
    </location>
</feature>
<evidence type="ECO:0000313" key="17">
    <source>
        <dbReference type="EMBL" id="MBE1609606.1"/>
    </source>
</evidence>
<keyword evidence="9" id="KW-0547">Nucleotide-binding</keyword>
<comment type="catalytic activity">
    <reaction evidence="14">
        <text>pyruvate + ATP + H2O = phosphoenolpyruvate + AMP + phosphate + 2 H(+)</text>
        <dbReference type="Rhea" id="RHEA:11364"/>
        <dbReference type="ChEBI" id="CHEBI:15361"/>
        <dbReference type="ChEBI" id="CHEBI:15377"/>
        <dbReference type="ChEBI" id="CHEBI:15378"/>
        <dbReference type="ChEBI" id="CHEBI:30616"/>
        <dbReference type="ChEBI" id="CHEBI:43474"/>
        <dbReference type="ChEBI" id="CHEBI:58702"/>
        <dbReference type="ChEBI" id="CHEBI:456215"/>
        <dbReference type="EC" id="2.7.9.2"/>
    </reaction>
</comment>
<keyword evidence="18" id="KW-1185">Reference proteome</keyword>
<dbReference type="EC" id="2.7.9.2" evidence="5"/>
<keyword evidence="8" id="KW-0479">Metal-binding</keyword>
<evidence type="ECO:0000256" key="11">
    <source>
        <dbReference type="ARBA" id="ARBA00022840"/>
    </source>
</evidence>
<dbReference type="AlphaFoldDB" id="A0A927MZ32"/>
<dbReference type="InterPro" id="IPR006319">
    <property type="entry name" value="PEP_synth"/>
</dbReference>
<feature type="compositionally biased region" description="Low complexity" evidence="15">
    <location>
        <begin position="495"/>
        <end position="524"/>
    </location>
</feature>
<dbReference type="Gene3D" id="3.30.1490.20">
    <property type="entry name" value="ATP-grasp fold, A domain"/>
    <property type="match status" value="1"/>
</dbReference>
<evidence type="ECO:0000256" key="13">
    <source>
        <dbReference type="ARBA" id="ARBA00033470"/>
    </source>
</evidence>
<proteinExistence type="inferred from homology"/>
<dbReference type="GO" id="GO:0008986">
    <property type="term" value="F:pyruvate, water dikinase activity"/>
    <property type="evidence" value="ECO:0007669"/>
    <property type="project" value="UniProtKB-EC"/>
</dbReference>
<dbReference type="Proteomes" id="UP000638648">
    <property type="component" value="Unassembled WGS sequence"/>
</dbReference>
<evidence type="ECO:0000256" key="8">
    <source>
        <dbReference type="ARBA" id="ARBA00022723"/>
    </source>
</evidence>
<comment type="cofactor">
    <cofactor evidence="1">
        <name>Mg(2+)</name>
        <dbReference type="ChEBI" id="CHEBI:18420"/>
    </cofactor>
</comment>
<dbReference type="GO" id="GO:0005524">
    <property type="term" value="F:ATP binding"/>
    <property type="evidence" value="ECO:0007669"/>
    <property type="project" value="UniProtKB-KW"/>
</dbReference>
<keyword evidence="7" id="KW-0808">Transferase</keyword>
<evidence type="ECO:0000256" key="6">
    <source>
        <dbReference type="ARBA" id="ARBA00021623"/>
    </source>
</evidence>
<evidence type="ECO:0000313" key="18">
    <source>
        <dbReference type="Proteomes" id="UP000638648"/>
    </source>
</evidence>
<evidence type="ECO:0000259" key="16">
    <source>
        <dbReference type="Pfam" id="PF01326"/>
    </source>
</evidence>
<reference evidence="17" key="1">
    <citation type="submission" date="2020-10" db="EMBL/GenBank/DDBJ databases">
        <title>Sequencing the genomes of 1000 actinobacteria strains.</title>
        <authorList>
            <person name="Klenk H.-P."/>
        </authorList>
    </citation>
    <scope>NUCLEOTIDE SEQUENCE</scope>
    <source>
        <strain evidence="17">DSM 45354</strain>
    </source>
</reference>
<evidence type="ECO:0000256" key="3">
    <source>
        <dbReference type="ARBA" id="ARBA00004742"/>
    </source>
</evidence>
<dbReference type="Pfam" id="PF01326">
    <property type="entry name" value="PPDK_N"/>
    <property type="match status" value="1"/>
</dbReference>
<dbReference type="SUPFAM" id="SSF56059">
    <property type="entry name" value="Glutathione synthetase ATP-binding domain-like"/>
    <property type="match status" value="1"/>
</dbReference>
<evidence type="ECO:0000256" key="4">
    <source>
        <dbReference type="ARBA" id="ARBA00007837"/>
    </source>
</evidence>
<evidence type="ECO:0000256" key="10">
    <source>
        <dbReference type="ARBA" id="ARBA00022777"/>
    </source>
</evidence>
<evidence type="ECO:0000256" key="1">
    <source>
        <dbReference type="ARBA" id="ARBA00001946"/>
    </source>
</evidence>
<evidence type="ECO:0000256" key="15">
    <source>
        <dbReference type="SAM" id="MobiDB-lite"/>
    </source>
</evidence>
<evidence type="ECO:0000256" key="2">
    <source>
        <dbReference type="ARBA" id="ARBA00002988"/>
    </source>
</evidence>
<comment type="function">
    <text evidence="2">Catalyzes the phosphorylation of pyruvate to phosphoenolpyruvate.</text>
</comment>
<evidence type="ECO:0000256" key="7">
    <source>
        <dbReference type="ARBA" id="ARBA00022679"/>
    </source>
</evidence>
<dbReference type="GO" id="GO:0046872">
    <property type="term" value="F:metal ion binding"/>
    <property type="evidence" value="ECO:0007669"/>
    <property type="project" value="UniProtKB-KW"/>
</dbReference>
<comment type="caution">
    <text evidence="17">The sequence shown here is derived from an EMBL/GenBank/DDBJ whole genome shotgun (WGS) entry which is preliminary data.</text>
</comment>
<feature type="region of interest" description="Disordered" evidence="15">
    <location>
        <begin position="457"/>
        <end position="541"/>
    </location>
</feature>
<keyword evidence="12" id="KW-0460">Magnesium</keyword>
<evidence type="ECO:0000256" key="14">
    <source>
        <dbReference type="ARBA" id="ARBA00047700"/>
    </source>
</evidence>
<evidence type="ECO:0000256" key="5">
    <source>
        <dbReference type="ARBA" id="ARBA00011996"/>
    </source>
</evidence>
<keyword evidence="11" id="KW-0067">ATP-binding</keyword>